<dbReference type="AlphaFoldDB" id="A0A0F7U4R1"/>
<dbReference type="EMBL" id="CDHK01000021">
    <property type="protein sequence ID" value="CEJ62730.1"/>
    <property type="molecule type" value="Genomic_DNA"/>
</dbReference>
<feature type="compositionally biased region" description="Polar residues" evidence="1">
    <location>
        <begin position="54"/>
        <end position="72"/>
    </location>
</feature>
<keyword evidence="3" id="KW-1185">Reference proteome</keyword>
<feature type="region of interest" description="Disordered" evidence="1">
    <location>
        <begin position="146"/>
        <end position="218"/>
    </location>
</feature>
<protein>
    <submittedName>
        <fullName evidence="2">Uncharacterized protein</fullName>
    </submittedName>
</protein>
<proteinExistence type="predicted"/>
<gene>
    <name evidence="2" type="ORF">PMG11_11221</name>
</gene>
<feature type="region of interest" description="Disordered" evidence="1">
    <location>
        <begin position="54"/>
        <end position="80"/>
    </location>
</feature>
<name>A0A0F7U4R1_PENBI</name>
<evidence type="ECO:0000313" key="3">
    <source>
        <dbReference type="Proteomes" id="UP000042958"/>
    </source>
</evidence>
<evidence type="ECO:0000256" key="1">
    <source>
        <dbReference type="SAM" id="MobiDB-lite"/>
    </source>
</evidence>
<feature type="compositionally biased region" description="Low complexity" evidence="1">
    <location>
        <begin position="170"/>
        <end position="182"/>
    </location>
</feature>
<accession>A0A0F7U4R1</accession>
<feature type="compositionally biased region" description="Low complexity" evidence="1">
    <location>
        <begin position="192"/>
        <end position="202"/>
    </location>
</feature>
<dbReference type="OrthoDB" id="4358934at2759"/>
<feature type="region of interest" description="Disordered" evidence="1">
    <location>
        <begin position="1"/>
        <end position="29"/>
    </location>
</feature>
<evidence type="ECO:0000313" key="2">
    <source>
        <dbReference type="EMBL" id="CEJ62730.1"/>
    </source>
</evidence>
<sequence length="218" mass="23526">MSTVDNDSDDSQLDEEIRQSANNLEGIRKRRRLIELQTQIADEGRWLQEAQERLNNAQQSVGHDASGSTSRQSPVVSKSPVISKSPLFSIAPGQDSGGAVDALIKSVLNSTGNNMTSVNSNTPTTNQMRMVNGEVKSVSTAPVRWGNDAAPGFARSEYSPYGEKESNEQNSFSTTSNHSSLSAVDTHPTCTSSSNPSHSAKSARSKFWILPGKKEDVL</sequence>
<organism evidence="2 3">
    <name type="scientific">Penicillium brasilianum</name>
    <dbReference type="NCBI Taxonomy" id="104259"/>
    <lineage>
        <taxon>Eukaryota</taxon>
        <taxon>Fungi</taxon>
        <taxon>Dikarya</taxon>
        <taxon>Ascomycota</taxon>
        <taxon>Pezizomycotina</taxon>
        <taxon>Eurotiomycetes</taxon>
        <taxon>Eurotiomycetidae</taxon>
        <taxon>Eurotiales</taxon>
        <taxon>Aspergillaceae</taxon>
        <taxon>Penicillium</taxon>
    </lineage>
</organism>
<dbReference type="Proteomes" id="UP000042958">
    <property type="component" value="Unassembled WGS sequence"/>
</dbReference>
<feature type="compositionally biased region" description="Acidic residues" evidence="1">
    <location>
        <begin position="1"/>
        <end position="14"/>
    </location>
</feature>
<reference evidence="3" key="1">
    <citation type="journal article" date="2015" name="Genome Announc.">
        <title>Draft genome sequence of the fungus Penicillium brasilianum MG11.</title>
        <authorList>
            <person name="Horn F."/>
            <person name="Linde J."/>
            <person name="Mattern D.J."/>
            <person name="Walther G."/>
            <person name="Guthke R."/>
            <person name="Brakhage A.A."/>
            <person name="Valiante V."/>
        </authorList>
    </citation>
    <scope>NUCLEOTIDE SEQUENCE [LARGE SCALE GENOMIC DNA]</scope>
    <source>
        <strain evidence="3">MG11</strain>
    </source>
</reference>